<dbReference type="AlphaFoldDB" id="A0A495JXF8"/>
<gene>
    <name evidence="3" type="ORF">BDK92_7361</name>
</gene>
<evidence type="ECO:0000256" key="1">
    <source>
        <dbReference type="SAM" id="MobiDB-lite"/>
    </source>
</evidence>
<accession>A0A495JXF8</accession>
<feature type="transmembrane region" description="Helical" evidence="2">
    <location>
        <begin position="341"/>
        <end position="361"/>
    </location>
</feature>
<feature type="transmembrane region" description="Helical" evidence="2">
    <location>
        <begin position="267"/>
        <end position="286"/>
    </location>
</feature>
<feature type="transmembrane region" description="Helical" evidence="2">
    <location>
        <begin position="298"/>
        <end position="321"/>
    </location>
</feature>
<feature type="transmembrane region" description="Helical" evidence="2">
    <location>
        <begin position="172"/>
        <end position="192"/>
    </location>
</feature>
<organism evidence="3 4">
    <name type="scientific">Micromonospora pisi</name>
    <dbReference type="NCBI Taxonomy" id="589240"/>
    <lineage>
        <taxon>Bacteria</taxon>
        <taxon>Bacillati</taxon>
        <taxon>Actinomycetota</taxon>
        <taxon>Actinomycetes</taxon>
        <taxon>Micromonosporales</taxon>
        <taxon>Micromonosporaceae</taxon>
        <taxon>Micromonospora</taxon>
    </lineage>
</organism>
<name>A0A495JXF8_9ACTN</name>
<keyword evidence="2" id="KW-0472">Membrane</keyword>
<feature type="transmembrane region" description="Helical" evidence="2">
    <location>
        <begin position="212"/>
        <end position="229"/>
    </location>
</feature>
<dbReference type="Proteomes" id="UP000277671">
    <property type="component" value="Unassembled WGS sequence"/>
</dbReference>
<reference evidence="3 4" key="1">
    <citation type="submission" date="2018-10" db="EMBL/GenBank/DDBJ databases">
        <title>Sequencing the genomes of 1000 actinobacteria strains.</title>
        <authorList>
            <person name="Klenk H.-P."/>
        </authorList>
    </citation>
    <scope>NUCLEOTIDE SEQUENCE [LARGE SCALE GENOMIC DNA]</scope>
    <source>
        <strain evidence="3 4">DSM 45175</strain>
    </source>
</reference>
<evidence type="ECO:0000313" key="3">
    <source>
        <dbReference type="EMBL" id="RKR92879.1"/>
    </source>
</evidence>
<comment type="caution">
    <text evidence="3">The sequence shown here is derived from an EMBL/GenBank/DDBJ whole genome shotgun (WGS) entry which is preliminary data.</text>
</comment>
<sequence>MRRVQQRVTGHRPLAAITTLAGMRLIPARVGPTPRFPSTSTTTVWGALILAAAVVAWAYTVAVLTPRMSVVAGIAPMPGGDGELFMWVAELRWTAILLAALGMLTVVAGRRGAPVGALLLTGLLLGVDAALERTGVTGASGLAIALTSAAVSVCVAGWIAGRPGPDDRSLVVRRRLAVVAVVAACCAPLLLLQGTPTVNHPFLPVGLPTVTTVLPALLTMLAAVAVAAARVRALPTIAATGFAALPALLLAGFGATTGLGIGQHVTSYGALLVGPLFVVVVALLWWHPAGRRRGPVALWTALAAVGGALVTVPVVFAGLVFSMFGSSMLFTLAGTSYPADGVSVVPGVTVVTLVAGILIAARLPGPIDPPDPTPIVAGGPRPAGPPAPA</sequence>
<feature type="transmembrane region" description="Helical" evidence="2">
    <location>
        <begin position="113"/>
        <end position="131"/>
    </location>
</feature>
<protein>
    <submittedName>
        <fullName evidence="3">Uncharacterized protein</fullName>
    </submittedName>
</protein>
<feature type="region of interest" description="Disordered" evidence="1">
    <location>
        <begin position="370"/>
        <end position="389"/>
    </location>
</feature>
<keyword evidence="2" id="KW-1133">Transmembrane helix</keyword>
<evidence type="ECO:0000313" key="4">
    <source>
        <dbReference type="Proteomes" id="UP000277671"/>
    </source>
</evidence>
<keyword evidence="4" id="KW-1185">Reference proteome</keyword>
<feature type="transmembrane region" description="Helical" evidence="2">
    <location>
        <begin position="241"/>
        <end position="261"/>
    </location>
</feature>
<proteinExistence type="predicted"/>
<feature type="transmembrane region" description="Helical" evidence="2">
    <location>
        <begin position="44"/>
        <end position="64"/>
    </location>
</feature>
<feature type="transmembrane region" description="Helical" evidence="2">
    <location>
        <begin position="137"/>
        <end position="160"/>
    </location>
</feature>
<dbReference type="EMBL" id="RBKT01000001">
    <property type="protein sequence ID" value="RKR92879.1"/>
    <property type="molecule type" value="Genomic_DNA"/>
</dbReference>
<keyword evidence="2" id="KW-0812">Transmembrane</keyword>
<evidence type="ECO:0000256" key="2">
    <source>
        <dbReference type="SAM" id="Phobius"/>
    </source>
</evidence>
<feature type="transmembrane region" description="Helical" evidence="2">
    <location>
        <begin position="84"/>
        <end position="106"/>
    </location>
</feature>